<dbReference type="FunFam" id="2.40.30.170:FF:000010">
    <property type="entry name" value="Efflux RND transporter periplasmic adaptor subunit"/>
    <property type="match status" value="1"/>
</dbReference>
<keyword evidence="2" id="KW-0175">Coiled coil</keyword>
<feature type="coiled-coil region" evidence="2">
    <location>
        <begin position="100"/>
        <end position="143"/>
    </location>
</feature>
<reference evidence="6 7" key="1">
    <citation type="submission" date="2016-10" db="EMBL/GenBank/DDBJ databases">
        <title>Pseudoalteromonas amylolytica sp. nov., isolated from the surface seawater.</title>
        <authorList>
            <person name="Wu Y.-H."/>
            <person name="Cheng H."/>
            <person name="Jin X.-B."/>
            <person name="Wang C.-S."/>
            <person name="Xu X.-W."/>
        </authorList>
    </citation>
    <scope>NUCLEOTIDE SEQUENCE [LARGE SCALE GENOMIC DNA]</scope>
    <source>
        <strain evidence="6 7">JCM 12483</strain>
    </source>
</reference>
<dbReference type="InterPro" id="IPR006143">
    <property type="entry name" value="RND_pump_MFP"/>
</dbReference>
<dbReference type="OrthoDB" id="9806939at2"/>
<gene>
    <name evidence="6" type="ORF">BIW53_06325</name>
</gene>
<dbReference type="SUPFAM" id="SSF111369">
    <property type="entry name" value="HlyD-like secretion proteins"/>
    <property type="match status" value="1"/>
</dbReference>
<evidence type="ECO:0000256" key="1">
    <source>
        <dbReference type="ARBA" id="ARBA00009477"/>
    </source>
</evidence>
<accession>A0A1S1N919</accession>
<feature type="transmembrane region" description="Helical" evidence="3">
    <location>
        <begin position="9"/>
        <end position="27"/>
    </location>
</feature>
<evidence type="ECO:0000256" key="3">
    <source>
        <dbReference type="SAM" id="Phobius"/>
    </source>
</evidence>
<dbReference type="RefSeq" id="WP_070991032.1">
    <property type="nucleotide sequence ID" value="NZ_CBCSHD010000003.1"/>
</dbReference>
<dbReference type="Gene3D" id="2.40.50.100">
    <property type="match status" value="1"/>
</dbReference>
<organism evidence="6 7">
    <name type="scientific">Pseudoalteromonas byunsanensis</name>
    <dbReference type="NCBI Taxonomy" id="327939"/>
    <lineage>
        <taxon>Bacteria</taxon>
        <taxon>Pseudomonadati</taxon>
        <taxon>Pseudomonadota</taxon>
        <taxon>Gammaproteobacteria</taxon>
        <taxon>Alteromonadales</taxon>
        <taxon>Pseudoalteromonadaceae</taxon>
        <taxon>Pseudoalteromonas</taxon>
    </lineage>
</organism>
<evidence type="ECO:0000256" key="2">
    <source>
        <dbReference type="SAM" id="Coils"/>
    </source>
</evidence>
<dbReference type="Pfam" id="PF25989">
    <property type="entry name" value="YknX_C"/>
    <property type="match status" value="1"/>
</dbReference>
<dbReference type="NCBIfam" id="TIGR01730">
    <property type="entry name" value="RND_mfp"/>
    <property type="match status" value="1"/>
</dbReference>
<dbReference type="PANTHER" id="PTHR30469">
    <property type="entry name" value="MULTIDRUG RESISTANCE PROTEIN MDTA"/>
    <property type="match status" value="1"/>
</dbReference>
<keyword evidence="3" id="KW-0812">Transmembrane</keyword>
<feature type="domain" description="CusB-like beta-barrel" evidence="4">
    <location>
        <begin position="202"/>
        <end position="274"/>
    </location>
</feature>
<keyword evidence="7" id="KW-1185">Reference proteome</keyword>
<dbReference type="GO" id="GO:0015562">
    <property type="term" value="F:efflux transmembrane transporter activity"/>
    <property type="evidence" value="ECO:0007669"/>
    <property type="project" value="TreeGrafter"/>
</dbReference>
<keyword evidence="3" id="KW-1133">Transmembrane helix</keyword>
<dbReference type="GO" id="GO:1990281">
    <property type="term" value="C:efflux pump complex"/>
    <property type="evidence" value="ECO:0007669"/>
    <property type="project" value="TreeGrafter"/>
</dbReference>
<dbReference type="InterPro" id="IPR058792">
    <property type="entry name" value="Beta-barrel_RND_2"/>
</dbReference>
<dbReference type="Pfam" id="PF25954">
    <property type="entry name" value="Beta-barrel_RND_2"/>
    <property type="match status" value="1"/>
</dbReference>
<protein>
    <submittedName>
        <fullName evidence="6">Efflux transporter periplasmic adaptor subunit</fullName>
    </submittedName>
</protein>
<dbReference type="Gene3D" id="2.40.30.170">
    <property type="match status" value="1"/>
</dbReference>
<dbReference type="Gene3D" id="2.40.420.20">
    <property type="match status" value="1"/>
</dbReference>
<dbReference type="PANTHER" id="PTHR30469:SF16">
    <property type="entry name" value="HAE1 FAMILY EFFLUX PUMP MFP COMPONENT"/>
    <property type="match status" value="1"/>
</dbReference>
<evidence type="ECO:0000259" key="4">
    <source>
        <dbReference type="Pfam" id="PF25954"/>
    </source>
</evidence>
<name>A0A1S1N919_9GAMM</name>
<dbReference type="EMBL" id="MNAN01000027">
    <property type="protein sequence ID" value="OHU96158.1"/>
    <property type="molecule type" value="Genomic_DNA"/>
</dbReference>
<comment type="caution">
    <text evidence="6">The sequence shown here is derived from an EMBL/GenBank/DDBJ whole genome shotgun (WGS) entry which is preliminary data.</text>
</comment>
<dbReference type="AlphaFoldDB" id="A0A1S1N919"/>
<proteinExistence type="inferred from homology"/>
<dbReference type="STRING" id="327939.BIW53_06325"/>
<dbReference type="InterPro" id="IPR058637">
    <property type="entry name" value="YknX-like_C"/>
</dbReference>
<evidence type="ECO:0000313" key="6">
    <source>
        <dbReference type="EMBL" id="OHU96158.1"/>
    </source>
</evidence>
<keyword evidence="3" id="KW-0472">Membrane</keyword>
<evidence type="ECO:0000313" key="7">
    <source>
        <dbReference type="Proteomes" id="UP000180253"/>
    </source>
</evidence>
<comment type="similarity">
    <text evidence="1">Belongs to the membrane fusion protein (MFP) (TC 8.A.1) family.</text>
</comment>
<dbReference type="Proteomes" id="UP000180253">
    <property type="component" value="Unassembled WGS sequence"/>
</dbReference>
<sequence length="351" mass="38801">MFTQQSGKALFPFIILILVAIISYLYLPSSQGQMNRAAGAPTTVSAQTASIQEKTLFISAVGSARANQAIQISSSQSDYITDIYFNDGDVIKQGEKLVQLQNEQERLAVKELKINLKEQQRQLKRLEDLAKSQSAARSQLETQRSVVEALQAKLELEQTHLNELLISAPFTGILGKRLVSVGSFVNSSTSLTTLDDISIIKVDFQVPEKHLATLHTGMAVKGKSDAYGEREFTGHISHVDTRIDSATRSLQVTASFDNTESLLRPGMLMHLELELQTYNAIMLPEKSIIPRQEKHYVFIIDEQQKAKQVEVNIVARFNGWVAISSGVEQGQQVITEGVIKIRSGSNVSVKS</sequence>
<feature type="domain" description="YknX-like C-terminal permuted SH3-like" evidence="5">
    <location>
        <begin position="281"/>
        <end position="349"/>
    </location>
</feature>
<evidence type="ECO:0000259" key="5">
    <source>
        <dbReference type="Pfam" id="PF25989"/>
    </source>
</evidence>
<dbReference type="Gene3D" id="1.10.287.470">
    <property type="entry name" value="Helix hairpin bin"/>
    <property type="match status" value="1"/>
</dbReference>